<comment type="caution">
    <text evidence="3">The sequence shown here is derived from an EMBL/GenBank/DDBJ whole genome shotgun (WGS) entry which is preliminary data.</text>
</comment>
<keyword evidence="1" id="KW-0042">Antenna complex</keyword>
<sequence>MAIALLEQLASNPNTPPEKLRELATCEDIAIRQLVVANPNTPTEVLWRLGKLFPAQLLENPLLPLLFLENPNLIAQIPDETLVRLFELETVPDYLYQRLTQAKLNVRQAIALNPNTPGHCLELLAPDRETGVRRAIALNPNTPVHGLELLAPDPDIGVRAAIAKSSNTPIHCLEQLAQDSDKEVRWAIAKIPKTPVRYLKQLAQDPERRVRRAASNSLYTFESDRDPDVRKAAQVKLKERFPELA</sequence>
<keyword evidence="2" id="KW-0605">Phycobilisome</keyword>
<dbReference type="InterPro" id="IPR011989">
    <property type="entry name" value="ARM-like"/>
</dbReference>
<dbReference type="Gene3D" id="1.25.10.10">
    <property type="entry name" value="Leucine-rich Repeat Variant"/>
    <property type="match status" value="1"/>
</dbReference>
<evidence type="ECO:0000256" key="1">
    <source>
        <dbReference type="ARBA" id="ARBA00022549"/>
    </source>
</evidence>
<dbReference type="InterPro" id="IPR016024">
    <property type="entry name" value="ARM-type_fold"/>
</dbReference>
<dbReference type="RefSeq" id="WP_284474183.1">
    <property type="nucleotide sequence ID" value="NZ_JASVEJ010000025.1"/>
</dbReference>
<evidence type="ECO:0000256" key="2">
    <source>
        <dbReference type="ARBA" id="ARBA00022738"/>
    </source>
</evidence>
<reference evidence="3 4" key="1">
    <citation type="submission" date="2023-06" db="EMBL/GenBank/DDBJ databases">
        <title>Whole genome sequence of Oscillatoria calcuttensis NRMC-F 0142.</title>
        <authorList>
            <person name="Shakena Fathima T."/>
            <person name="Muralitharan G."/>
            <person name="Thajuddin N."/>
        </authorList>
    </citation>
    <scope>NUCLEOTIDE SEQUENCE [LARGE SCALE GENOMIC DNA]</scope>
    <source>
        <strain evidence="3 4">NRMC-F 0142</strain>
    </source>
</reference>
<dbReference type="SUPFAM" id="SSF48371">
    <property type="entry name" value="ARM repeat"/>
    <property type="match status" value="2"/>
</dbReference>
<proteinExistence type="predicted"/>
<dbReference type="Pfam" id="PF01816">
    <property type="entry name" value="LRV"/>
    <property type="match status" value="1"/>
</dbReference>
<evidence type="ECO:0000313" key="4">
    <source>
        <dbReference type="Proteomes" id="UP001230986"/>
    </source>
</evidence>
<evidence type="ECO:0000313" key="3">
    <source>
        <dbReference type="EMBL" id="MDL5057148.1"/>
    </source>
</evidence>
<organism evidence="3 4">
    <name type="scientific">Geitlerinema calcuttense NRMC-F 0142</name>
    <dbReference type="NCBI Taxonomy" id="2922238"/>
    <lineage>
        <taxon>Bacteria</taxon>
        <taxon>Bacillati</taxon>
        <taxon>Cyanobacteriota</taxon>
        <taxon>Cyanophyceae</taxon>
        <taxon>Geitlerinematales</taxon>
        <taxon>Geitlerinemataceae</taxon>
        <taxon>Geitlerinema</taxon>
    </lineage>
</organism>
<dbReference type="InterPro" id="IPR004830">
    <property type="entry name" value="LRR_variant"/>
</dbReference>
<dbReference type="Proteomes" id="UP001230986">
    <property type="component" value="Unassembled WGS sequence"/>
</dbReference>
<accession>A0ABT7LYS9</accession>
<gene>
    <name evidence="3" type="ORF">QQ055_06665</name>
</gene>
<name>A0ABT7LYS9_9CYAN</name>
<dbReference type="EMBL" id="JASVEJ010000025">
    <property type="protein sequence ID" value="MDL5057148.1"/>
    <property type="molecule type" value="Genomic_DNA"/>
</dbReference>
<keyword evidence="4" id="KW-1185">Reference proteome</keyword>
<protein>
    <submittedName>
        <fullName evidence="3">HEAT repeat domain-containing protein</fullName>
    </submittedName>
</protein>